<reference evidence="3" key="1">
    <citation type="submission" date="2006-10" db="EMBL/GenBank/DDBJ databases">
        <authorList>
            <person name="Amadeo P."/>
            <person name="Zhao Q."/>
            <person name="Wortman J."/>
            <person name="Fraser-Liggett C."/>
            <person name="Carlton J."/>
        </authorList>
    </citation>
    <scope>NUCLEOTIDE SEQUENCE</scope>
    <source>
        <strain evidence="3">G3</strain>
    </source>
</reference>
<dbReference type="EMBL" id="DS113242">
    <property type="protein sequence ID" value="EAY16443.1"/>
    <property type="molecule type" value="Genomic_DNA"/>
</dbReference>
<evidence type="ECO:0000256" key="1">
    <source>
        <dbReference type="SAM" id="Coils"/>
    </source>
</evidence>
<feature type="coiled-coil region" evidence="1">
    <location>
        <begin position="398"/>
        <end position="439"/>
    </location>
</feature>
<evidence type="ECO:0000313" key="4">
    <source>
        <dbReference type="Proteomes" id="UP000001542"/>
    </source>
</evidence>
<dbReference type="InParanoid" id="A2DT36"/>
<dbReference type="RefSeq" id="XP_001328666.1">
    <property type="nucleotide sequence ID" value="XM_001328631.1"/>
</dbReference>
<evidence type="ECO:0000313" key="3">
    <source>
        <dbReference type="EMBL" id="EAY16443.1"/>
    </source>
</evidence>
<dbReference type="VEuPathDB" id="TrichDB:TVAGG3_0648720"/>
<organism evidence="3 4">
    <name type="scientific">Trichomonas vaginalis (strain ATCC PRA-98 / G3)</name>
    <dbReference type="NCBI Taxonomy" id="412133"/>
    <lineage>
        <taxon>Eukaryota</taxon>
        <taxon>Metamonada</taxon>
        <taxon>Parabasalia</taxon>
        <taxon>Trichomonadida</taxon>
        <taxon>Trichomonadidae</taxon>
        <taxon>Trichomonas</taxon>
    </lineage>
</organism>
<reference evidence="3" key="2">
    <citation type="journal article" date="2007" name="Science">
        <title>Draft genome sequence of the sexually transmitted pathogen Trichomonas vaginalis.</title>
        <authorList>
            <person name="Carlton J.M."/>
            <person name="Hirt R.P."/>
            <person name="Silva J.C."/>
            <person name="Delcher A.L."/>
            <person name="Schatz M."/>
            <person name="Zhao Q."/>
            <person name="Wortman J.R."/>
            <person name="Bidwell S.L."/>
            <person name="Alsmark U.C.M."/>
            <person name="Besteiro S."/>
            <person name="Sicheritz-Ponten T."/>
            <person name="Noel C.J."/>
            <person name="Dacks J.B."/>
            <person name="Foster P.G."/>
            <person name="Simillion C."/>
            <person name="Van de Peer Y."/>
            <person name="Miranda-Saavedra D."/>
            <person name="Barton G.J."/>
            <person name="Westrop G.D."/>
            <person name="Mueller S."/>
            <person name="Dessi D."/>
            <person name="Fiori P.L."/>
            <person name="Ren Q."/>
            <person name="Paulsen I."/>
            <person name="Zhang H."/>
            <person name="Bastida-Corcuera F.D."/>
            <person name="Simoes-Barbosa A."/>
            <person name="Brown M.T."/>
            <person name="Hayes R.D."/>
            <person name="Mukherjee M."/>
            <person name="Okumura C.Y."/>
            <person name="Schneider R."/>
            <person name="Smith A.J."/>
            <person name="Vanacova S."/>
            <person name="Villalvazo M."/>
            <person name="Haas B.J."/>
            <person name="Pertea M."/>
            <person name="Feldblyum T.V."/>
            <person name="Utterback T.R."/>
            <person name="Shu C.L."/>
            <person name="Osoegawa K."/>
            <person name="de Jong P.J."/>
            <person name="Hrdy I."/>
            <person name="Horvathova L."/>
            <person name="Zubacova Z."/>
            <person name="Dolezal P."/>
            <person name="Malik S.B."/>
            <person name="Logsdon J.M. Jr."/>
            <person name="Henze K."/>
            <person name="Gupta A."/>
            <person name="Wang C.C."/>
            <person name="Dunne R.L."/>
            <person name="Upcroft J.A."/>
            <person name="Upcroft P."/>
            <person name="White O."/>
            <person name="Salzberg S.L."/>
            <person name="Tang P."/>
            <person name="Chiu C.-H."/>
            <person name="Lee Y.-S."/>
            <person name="Embley T.M."/>
            <person name="Coombs G.H."/>
            <person name="Mottram J.C."/>
            <person name="Tachezy J."/>
            <person name="Fraser-Liggett C.M."/>
            <person name="Johnson P.J."/>
        </authorList>
    </citation>
    <scope>NUCLEOTIDE SEQUENCE [LARGE SCALE GENOMIC DNA]</scope>
    <source>
        <strain evidence="3">G3</strain>
    </source>
</reference>
<keyword evidence="4" id="KW-1185">Reference proteome</keyword>
<feature type="region of interest" description="Disordered" evidence="2">
    <location>
        <begin position="224"/>
        <end position="251"/>
    </location>
</feature>
<feature type="region of interest" description="Disordered" evidence="2">
    <location>
        <begin position="504"/>
        <end position="524"/>
    </location>
</feature>
<feature type="coiled-coil region" evidence="1">
    <location>
        <begin position="308"/>
        <end position="335"/>
    </location>
</feature>
<protein>
    <submittedName>
        <fullName evidence="3">Uncharacterized protein</fullName>
    </submittedName>
</protein>
<dbReference type="AlphaFoldDB" id="A2DT36"/>
<dbReference type="Proteomes" id="UP000001542">
    <property type="component" value="Unassembled WGS sequence"/>
</dbReference>
<proteinExistence type="predicted"/>
<feature type="compositionally biased region" description="Polar residues" evidence="2">
    <location>
        <begin position="226"/>
        <end position="237"/>
    </location>
</feature>
<keyword evidence="1" id="KW-0175">Coiled coil</keyword>
<name>A2DT36_TRIV3</name>
<gene>
    <name evidence="3" type="ORF">TVAG_004740</name>
</gene>
<dbReference type="VEuPathDB" id="TrichDB:TVAG_004740"/>
<feature type="compositionally biased region" description="Acidic residues" evidence="2">
    <location>
        <begin position="511"/>
        <end position="524"/>
    </location>
</feature>
<evidence type="ECO:0000256" key="2">
    <source>
        <dbReference type="SAM" id="MobiDB-lite"/>
    </source>
</evidence>
<accession>A2DT36</accession>
<dbReference type="SMR" id="A2DT36"/>
<sequence>MSDLFEEENESIFKAKSKPIEAKPVQKPVTVAAPDGNLQILPVAVFRIDPNTQQPARLGMATILFSRKNTLIAAFLIAGNKQAIAQFVCNENISWTLQNSVYVYVYDTRNMQWLLQFRNPQEAINATVLALFQKTSKENFVTVFQSQANETNDLKFNLITYDLSKNEVKNPSTEENEQTYKSKLPDNAVKKPGSQYLFLKSQYEISFLNYATEQTQQEQKVEETMNTETKQPDNAQNIEKQPENQKEPEIEEEEVEEIIITDNTTVADLMNTFDERYEEILRKLNNIPTHSNKITPKLMDPNEAIQKLSELIQISERKDQKLKELQKRIDSFQETESNPFFNAISQRLEELAVNEARQENWNSDLQYDKRFESQLEKQSQSIDKEIEAKIQQIREQSRKDFEIQNKSAVNELESLKKTITAKEEEKKELINQIKAVAQDSALVKAGGNAEVEKLKAEISKRLKIAVNNLASDTIDVIESNFKSDREYTQKQVFKAVMYALQNSADNILNPDGEEEEEEEEEEEN</sequence>
<dbReference type="KEGG" id="tva:4774453"/>